<evidence type="ECO:0000256" key="1">
    <source>
        <dbReference type="SAM" id="MobiDB-lite"/>
    </source>
</evidence>
<feature type="compositionally biased region" description="Polar residues" evidence="1">
    <location>
        <begin position="10"/>
        <end position="19"/>
    </location>
</feature>
<feature type="region of interest" description="Disordered" evidence="1">
    <location>
        <begin position="90"/>
        <end position="115"/>
    </location>
</feature>
<feature type="compositionally biased region" description="Pro residues" evidence="1">
    <location>
        <begin position="97"/>
        <end position="115"/>
    </location>
</feature>
<evidence type="ECO:0000313" key="2">
    <source>
        <dbReference type="EMBL" id="KAJ8934327.1"/>
    </source>
</evidence>
<dbReference type="EMBL" id="JANEYF010003732">
    <property type="protein sequence ID" value="KAJ8934327.1"/>
    <property type="molecule type" value="Genomic_DNA"/>
</dbReference>
<keyword evidence="3" id="KW-1185">Reference proteome</keyword>
<proteinExistence type="predicted"/>
<feature type="region of interest" description="Disordered" evidence="1">
    <location>
        <begin position="1"/>
        <end position="74"/>
    </location>
</feature>
<dbReference type="Proteomes" id="UP001162156">
    <property type="component" value="Unassembled WGS sequence"/>
</dbReference>
<gene>
    <name evidence="2" type="ORF">NQ314_013367</name>
</gene>
<organism evidence="2 3">
    <name type="scientific">Rhamnusium bicolor</name>
    <dbReference type="NCBI Taxonomy" id="1586634"/>
    <lineage>
        <taxon>Eukaryota</taxon>
        <taxon>Metazoa</taxon>
        <taxon>Ecdysozoa</taxon>
        <taxon>Arthropoda</taxon>
        <taxon>Hexapoda</taxon>
        <taxon>Insecta</taxon>
        <taxon>Pterygota</taxon>
        <taxon>Neoptera</taxon>
        <taxon>Endopterygota</taxon>
        <taxon>Coleoptera</taxon>
        <taxon>Polyphaga</taxon>
        <taxon>Cucujiformia</taxon>
        <taxon>Chrysomeloidea</taxon>
        <taxon>Cerambycidae</taxon>
        <taxon>Lepturinae</taxon>
        <taxon>Rhagiini</taxon>
        <taxon>Rhamnusium</taxon>
    </lineage>
</organism>
<comment type="caution">
    <text evidence="2">The sequence shown here is derived from an EMBL/GenBank/DDBJ whole genome shotgun (WGS) entry which is preliminary data.</text>
</comment>
<protein>
    <submittedName>
        <fullName evidence="2">Uncharacterized protein</fullName>
    </submittedName>
</protein>
<feature type="compositionally biased region" description="Pro residues" evidence="1">
    <location>
        <begin position="51"/>
        <end position="71"/>
    </location>
</feature>
<reference evidence="2" key="1">
    <citation type="journal article" date="2023" name="Insect Mol. Biol.">
        <title>Genome sequencing provides insights into the evolution of gene families encoding plant cell wall-degrading enzymes in longhorned beetles.</title>
        <authorList>
            <person name="Shin N.R."/>
            <person name="Okamura Y."/>
            <person name="Kirsch R."/>
            <person name="Pauchet Y."/>
        </authorList>
    </citation>
    <scope>NUCLEOTIDE SEQUENCE</scope>
    <source>
        <strain evidence="2">RBIC_L_NR</strain>
    </source>
</reference>
<evidence type="ECO:0000313" key="3">
    <source>
        <dbReference type="Proteomes" id="UP001162156"/>
    </source>
</evidence>
<dbReference type="AlphaFoldDB" id="A0AAV8X6B3"/>
<accession>A0AAV8X6B3</accession>
<sequence>MPGDKVLDLYSQTDSSNAPDSPPMHLQKLGQALPANPTRTSNGHEKVMSPDQPPPVNTKIPPPSSDIPPFPYQTFTGAPPPVASYASAFSTSMSAPPGVPAPPHMTGPPPGPPPHINAPPPAVFPYVSHPPPFTTVVPPEVHLFSQQMHLLQVSHIGHFIHHRHRIKFSF</sequence>
<name>A0AAV8X6B3_9CUCU</name>